<organism>
    <name type="scientific">Serpula lacrymans var. lacrymans (strain S7.9)</name>
    <name type="common">Dry rot fungus</name>
    <dbReference type="NCBI Taxonomy" id="578457"/>
    <lineage>
        <taxon>Eukaryota</taxon>
        <taxon>Fungi</taxon>
        <taxon>Dikarya</taxon>
        <taxon>Basidiomycota</taxon>
        <taxon>Agaricomycotina</taxon>
        <taxon>Agaricomycetes</taxon>
        <taxon>Agaricomycetidae</taxon>
        <taxon>Boletales</taxon>
        <taxon>Coniophorineae</taxon>
        <taxon>Serpulaceae</taxon>
        <taxon>Serpula</taxon>
    </lineage>
</organism>
<dbReference type="HOGENOM" id="CLU_3093211_0_0_1"/>
<accession>F8PD64</accession>
<dbReference type="EMBL" id="GL945445">
    <property type="protein sequence ID" value="EGO18913.1"/>
    <property type="molecule type" value="Genomic_DNA"/>
</dbReference>
<gene>
    <name evidence="1" type="ORF">SERLADRAFT_402983</name>
</gene>
<sequence length="52" mass="6714">MEERLKEINHEHKNSLRYSHRYQFLFRLTQEKNREKRKGRERDIINIKKRFL</sequence>
<dbReference type="RefSeq" id="XP_007324137.1">
    <property type="nucleotide sequence ID" value="XM_007324075.1"/>
</dbReference>
<name>F8PD64_SERL9</name>
<reference evidence="1" key="1">
    <citation type="submission" date="2011-04" db="EMBL/GenBank/DDBJ databases">
        <title>Evolution of plant cell wall degrading machinery underlies the functional diversity of forest fungi.</title>
        <authorList>
            <consortium name="US DOE Joint Genome Institute (JGI-PGF)"/>
            <person name="Eastwood D.C."/>
            <person name="Floudas D."/>
            <person name="Binder M."/>
            <person name="Majcherczyk A."/>
            <person name="Schneider P."/>
            <person name="Aerts A."/>
            <person name="Asiegbu F.O."/>
            <person name="Baker S.E."/>
            <person name="Barry K."/>
            <person name="Bendiksby M."/>
            <person name="Blumentritt M."/>
            <person name="Coutinho P.M."/>
            <person name="Cullen D."/>
            <person name="Cullen D."/>
            <person name="Gathman A."/>
            <person name="Goodell B."/>
            <person name="Henrissat B."/>
            <person name="Ihrmark K."/>
            <person name="Kauserud H."/>
            <person name="Kohler A."/>
            <person name="LaButti K."/>
            <person name="Lapidus A."/>
            <person name="Lavin J.L."/>
            <person name="Lee Y.-H."/>
            <person name="Lindquist E."/>
            <person name="Lilly W."/>
            <person name="Lucas S."/>
            <person name="Morin E."/>
            <person name="Murat C."/>
            <person name="Oguiza J.A."/>
            <person name="Park J."/>
            <person name="Pisabarro A.G."/>
            <person name="Riley R."/>
            <person name="Rosling A."/>
            <person name="Salamov A."/>
            <person name="Schmidt O."/>
            <person name="Schmutz J."/>
            <person name="Skrede I."/>
            <person name="Stenlid J."/>
            <person name="Wiebenga A."/>
            <person name="Xie X."/>
            <person name="Kues U."/>
            <person name="Hibbett D.S."/>
            <person name="Hoffmeister D."/>
            <person name="Hogberg N."/>
            <person name="Martin F."/>
            <person name="Grigoriev I.V."/>
            <person name="Watkinson S.C."/>
        </authorList>
    </citation>
    <scope>NUCLEOTIDE SEQUENCE</scope>
    <source>
        <strain evidence="1">S7.9</strain>
    </source>
</reference>
<dbReference type="GeneID" id="18812211"/>
<evidence type="ECO:0000313" key="1">
    <source>
        <dbReference type="EMBL" id="EGO18913.1"/>
    </source>
</evidence>
<feature type="non-terminal residue" evidence="1">
    <location>
        <position position="52"/>
    </location>
</feature>
<proteinExistence type="predicted"/>
<dbReference type="Proteomes" id="UP000008064">
    <property type="component" value="Unassembled WGS sequence"/>
</dbReference>
<protein>
    <submittedName>
        <fullName evidence="1">Uncharacterized protein</fullName>
    </submittedName>
</protein>
<dbReference type="KEGG" id="sla:SERLADRAFT_402983"/>
<dbReference type="AlphaFoldDB" id="F8PD64"/>